<proteinExistence type="predicted"/>
<dbReference type="Proteomes" id="UP001066276">
    <property type="component" value="Chromosome 12"/>
</dbReference>
<organism evidence="2 3">
    <name type="scientific">Pleurodeles waltl</name>
    <name type="common">Iberian ribbed newt</name>
    <dbReference type="NCBI Taxonomy" id="8319"/>
    <lineage>
        <taxon>Eukaryota</taxon>
        <taxon>Metazoa</taxon>
        <taxon>Chordata</taxon>
        <taxon>Craniata</taxon>
        <taxon>Vertebrata</taxon>
        <taxon>Euteleostomi</taxon>
        <taxon>Amphibia</taxon>
        <taxon>Batrachia</taxon>
        <taxon>Caudata</taxon>
        <taxon>Salamandroidea</taxon>
        <taxon>Salamandridae</taxon>
        <taxon>Pleurodelinae</taxon>
        <taxon>Pleurodeles</taxon>
    </lineage>
</organism>
<feature type="region of interest" description="Disordered" evidence="1">
    <location>
        <begin position="175"/>
        <end position="198"/>
    </location>
</feature>
<name>A0AAV7KQ78_PLEWA</name>
<evidence type="ECO:0000313" key="3">
    <source>
        <dbReference type="Proteomes" id="UP001066276"/>
    </source>
</evidence>
<comment type="caution">
    <text evidence="2">The sequence shown here is derived from an EMBL/GenBank/DDBJ whole genome shotgun (WGS) entry which is preliminary data.</text>
</comment>
<reference evidence="2" key="1">
    <citation type="journal article" date="2022" name="bioRxiv">
        <title>Sequencing and chromosome-scale assembly of the giantPleurodeles waltlgenome.</title>
        <authorList>
            <person name="Brown T."/>
            <person name="Elewa A."/>
            <person name="Iarovenko S."/>
            <person name="Subramanian E."/>
            <person name="Araus A.J."/>
            <person name="Petzold A."/>
            <person name="Susuki M."/>
            <person name="Suzuki K.-i.T."/>
            <person name="Hayashi T."/>
            <person name="Toyoda A."/>
            <person name="Oliveira C."/>
            <person name="Osipova E."/>
            <person name="Leigh N.D."/>
            <person name="Simon A."/>
            <person name="Yun M.H."/>
        </authorList>
    </citation>
    <scope>NUCLEOTIDE SEQUENCE</scope>
    <source>
        <strain evidence="2">20211129_DDA</strain>
        <tissue evidence="2">Liver</tissue>
    </source>
</reference>
<dbReference type="EMBL" id="JANPWB010000016">
    <property type="protein sequence ID" value="KAJ1080207.1"/>
    <property type="molecule type" value="Genomic_DNA"/>
</dbReference>
<dbReference type="AlphaFoldDB" id="A0AAV7KQ78"/>
<evidence type="ECO:0000256" key="1">
    <source>
        <dbReference type="SAM" id="MobiDB-lite"/>
    </source>
</evidence>
<sequence length="219" mass="25317">MASFDDNRDTLAAELFSMKPPATRTIDRTPSKEGLRQKFIKLERLRKQELARWWDITTLKRYLELKQVPRGLRSPLTSLSPFNRSRGSPLLTFVTHLPGRLAQSPLTSLSPFNRSRGSPLLTFVTHLPGRLAQEEEKRLRREHRGEPREEEMRRHEEVLLCGAQPAPWTQEANMHHKEPPVEETSGEALGPAKLQEERGFHRVDIRLTQVCSSCDLRRK</sequence>
<protein>
    <submittedName>
        <fullName evidence="2">Uncharacterized protein</fullName>
    </submittedName>
</protein>
<feature type="region of interest" description="Disordered" evidence="1">
    <location>
        <begin position="134"/>
        <end position="154"/>
    </location>
</feature>
<evidence type="ECO:0000313" key="2">
    <source>
        <dbReference type="EMBL" id="KAJ1080207.1"/>
    </source>
</evidence>
<gene>
    <name evidence="2" type="ORF">NDU88_000427</name>
</gene>
<keyword evidence="3" id="KW-1185">Reference proteome</keyword>
<accession>A0AAV7KQ78</accession>